<dbReference type="Ensembl" id="ENSCJPT00005013476.1">
    <property type="protein sequence ID" value="ENSCJPP00005008965.1"/>
    <property type="gene ID" value="ENSCJPG00005007945.1"/>
</dbReference>
<accession>A0A8C2Y920</accession>
<sequence>EPAVAGTDHAVTPAPRAQRPPRCPAALSPHAALGATEQCCGGAQGTESPTGQPWAGVPGRGAHPGERLQAAAPVAPGRSSLWVRWWLRRKRCSRKRFPQLPQEKGFSPLWMRWWVSRFCFRLKLFWHTSLNLFPQTSQR</sequence>
<dbReference type="AlphaFoldDB" id="A0A8C2Y920"/>
<dbReference type="Proteomes" id="UP000694412">
    <property type="component" value="Chromosome 2"/>
</dbReference>
<evidence type="ECO:0000313" key="3">
    <source>
        <dbReference type="Proteomes" id="UP000694412"/>
    </source>
</evidence>
<reference evidence="2" key="1">
    <citation type="submission" date="2015-11" db="EMBL/GenBank/DDBJ databases">
        <authorList>
            <consortium name="International Coturnix japonica Genome Analysis Consortium"/>
            <person name="Warren W."/>
            <person name="Burt D.W."/>
            <person name="Antin P.B."/>
            <person name="Lanford R."/>
            <person name="Gros J."/>
            <person name="Wilson R.K."/>
        </authorList>
    </citation>
    <scope>NUCLEOTIDE SEQUENCE [LARGE SCALE GENOMIC DNA]</scope>
</reference>
<protein>
    <submittedName>
        <fullName evidence="2">Uncharacterized protein</fullName>
    </submittedName>
</protein>
<name>A0A8C2Y920_COTJA</name>
<evidence type="ECO:0000256" key="1">
    <source>
        <dbReference type="SAM" id="MobiDB-lite"/>
    </source>
</evidence>
<keyword evidence="3" id="KW-1185">Reference proteome</keyword>
<reference evidence="2" key="2">
    <citation type="submission" date="2025-08" db="UniProtKB">
        <authorList>
            <consortium name="Ensembl"/>
        </authorList>
    </citation>
    <scope>IDENTIFICATION</scope>
</reference>
<organism evidence="2 3">
    <name type="scientific">Coturnix japonica</name>
    <name type="common">Japanese quail</name>
    <name type="synonym">Coturnix coturnix japonica</name>
    <dbReference type="NCBI Taxonomy" id="93934"/>
    <lineage>
        <taxon>Eukaryota</taxon>
        <taxon>Metazoa</taxon>
        <taxon>Chordata</taxon>
        <taxon>Craniata</taxon>
        <taxon>Vertebrata</taxon>
        <taxon>Euteleostomi</taxon>
        <taxon>Archelosauria</taxon>
        <taxon>Archosauria</taxon>
        <taxon>Dinosauria</taxon>
        <taxon>Saurischia</taxon>
        <taxon>Theropoda</taxon>
        <taxon>Coelurosauria</taxon>
        <taxon>Aves</taxon>
        <taxon>Neognathae</taxon>
        <taxon>Galloanserae</taxon>
        <taxon>Galliformes</taxon>
        <taxon>Phasianidae</taxon>
        <taxon>Perdicinae</taxon>
        <taxon>Coturnix</taxon>
    </lineage>
</organism>
<proteinExistence type="predicted"/>
<reference evidence="2" key="3">
    <citation type="submission" date="2025-09" db="UniProtKB">
        <authorList>
            <consortium name="Ensembl"/>
        </authorList>
    </citation>
    <scope>IDENTIFICATION</scope>
</reference>
<evidence type="ECO:0000313" key="2">
    <source>
        <dbReference type="Ensembl" id="ENSCJPP00005008965.1"/>
    </source>
</evidence>
<feature type="region of interest" description="Disordered" evidence="1">
    <location>
        <begin position="1"/>
        <end position="74"/>
    </location>
</feature>